<evidence type="ECO:0000313" key="2">
    <source>
        <dbReference type="Proteomes" id="UP001211065"/>
    </source>
</evidence>
<organism evidence="1 2">
    <name type="scientific">Clydaea vesicula</name>
    <dbReference type="NCBI Taxonomy" id="447962"/>
    <lineage>
        <taxon>Eukaryota</taxon>
        <taxon>Fungi</taxon>
        <taxon>Fungi incertae sedis</taxon>
        <taxon>Chytridiomycota</taxon>
        <taxon>Chytridiomycota incertae sedis</taxon>
        <taxon>Chytridiomycetes</taxon>
        <taxon>Lobulomycetales</taxon>
        <taxon>Lobulomycetaceae</taxon>
        <taxon>Clydaea</taxon>
    </lineage>
</organism>
<evidence type="ECO:0000313" key="1">
    <source>
        <dbReference type="EMBL" id="KAJ3221601.1"/>
    </source>
</evidence>
<dbReference type="EMBL" id="JADGJW010000220">
    <property type="protein sequence ID" value="KAJ3221601.1"/>
    <property type="molecule type" value="Genomic_DNA"/>
</dbReference>
<keyword evidence="2" id="KW-1185">Reference proteome</keyword>
<name>A0AAD5U3G9_9FUNG</name>
<proteinExistence type="predicted"/>
<accession>A0AAD5U3G9</accession>
<dbReference type="InterPro" id="IPR031537">
    <property type="entry name" value="DUF5092"/>
</dbReference>
<gene>
    <name evidence="1" type="ORF">HK099_003361</name>
</gene>
<dbReference type="Proteomes" id="UP001211065">
    <property type="component" value="Unassembled WGS sequence"/>
</dbReference>
<dbReference type="Pfam" id="PF17010">
    <property type="entry name" value="DUF5092"/>
    <property type="match status" value="1"/>
</dbReference>
<protein>
    <submittedName>
        <fullName evidence="1">Uncharacterized protein</fullName>
    </submittedName>
</protein>
<comment type="caution">
    <text evidence="1">The sequence shown here is derived from an EMBL/GenBank/DDBJ whole genome shotgun (WGS) entry which is preliminary data.</text>
</comment>
<reference evidence="1" key="1">
    <citation type="submission" date="2020-05" db="EMBL/GenBank/DDBJ databases">
        <title>Phylogenomic resolution of chytrid fungi.</title>
        <authorList>
            <person name="Stajich J.E."/>
            <person name="Amses K."/>
            <person name="Simmons R."/>
            <person name="Seto K."/>
            <person name="Myers J."/>
            <person name="Bonds A."/>
            <person name="Quandt C.A."/>
            <person name="Barry K."/>
            <person name="Liu P."/>
            <person name="Grigoriev I."/>
            <person name="Longcore J.E."/>
            <person name="James T.Y."/>
        </authorList>
    </citation>
    <scope>NUCLEOTIDE SEQUENCE</scope>
    <source>
        <strain evidence="1">JEL0476</strain>
    </source>
</reference>
<dbReference type="AlphaFoldDB" id="A0AAD5U3G9"/>
<sequence length="548" mass="61454">MNDIIQLLDSTGGKVIDSISVDYEDSFCLETFGDLAAAFNKAGSESKCFIIARVQTWDHKQPGKAFYSYYHAYHLNKILFQTQVYLGKKLIHRLHVLNPLTNTDIIGNVQYFMVKRREVPVVFSKIKKETTALIVISNEVNENENENQPILNSDLVNQNISDNKRKPSLIPKFFANMDKNVASREAELSSTVKEIESGIVQTWNLGPAVNVAIDDTDIESKSAHKKITFSKTSRIKAISYKHALNPPISSVKSDTINIPITPLSVPPTPPTPLVEPLIPLEYKKRTYSIDEQHIQQLGEARIMQEHLSRRRHTAVTISVQRSPAPLQIGSANQVKKLVLPGFITKFGVQIPKNELKSVVPPTVKTRRRSLSYANSITASGAQATIEEWRDMVKKEKDSLNFEQIADYDTVRSFGTFTKENLVNSTSRKGILAAKSIRKESTKEKIEVISEEVHSGEERTKADIHSEKEEDIMWDATLFATDTDFLESSKTRMIFRNNALVPEDVMLFKMKEHTGEGTASVEIAATPLNNSFKIPQPALDSSIILNVTG</sequence>